<organism evidence="2 3">
    <name type="scientific">Novosphingobium bradum</name>
    <dbReference type="NCBI Taxonomy" id="1737444"/>
    <lineage>
        <taxon>Bacteria</taxon>
        <taxon>Pseudomonadati</taxon>
        <taxon>Pseudomonadota</taxon>
        <taxon>Alphaproteobacteria</taxon>
        <taxon>Sphingomonadales</taxon>
        <taxon>Sphingomonadaceae</taxon>
        <taxon>Novosphingobium</taxon>
    </lineage>
</organism>
<accession>A0ABV7IMW7</accession>
<comment type="caution">
    <text evidence="2">The sequence shown here is derived from an EMBL/GenBank/DDBJ whole genome shotgun (WGS) entry which is preliminary data.</text>
</comment>
<dbReference type="Pfam" id="PF16976">
    <property type="entry name" value="RcpC"/>
    <property type="match status" value="1"/>
</dbReference>
<dbReference type="Pfam" id="PF08666">
    <property type="entry name" value="SAF"/>
    <property type="match status" value="1"/>
</dbReference>
<name>A0ABV7IMW7_9SPHN</name>
<evidence type="ECO:0000313" key="2">
    <source>
        <dbReference type="EMBL" id="MFC3174031.1"/>
    </source>
</evidence>
<proteinExistence type="predicted"/>
<dbReference type="CDD" id="cd11614">
    <property type="entry name" value="SAF_CpaB_FlgA_like"/>
    <property type="match status" value="1"/>
</dbReference>
<dbReference type="InterPro" id="IPR017592">
    <property type="entry name" value="Pilus_assmbl_Flp-typ_CpaB"/>
</dbReference>
<dbReference type="NCBIfam" id="TIGR03177">
    <property type="entry name" value="pilus_cpaB"/>
    <property type="match status" value="1"/>
</dbReference>
<sequence length="322" mass="33540">MQKRNLILLAVAVLIGVFAVVLANAWFSGMETRQQGTVRQQETARIVVAAAPLDFGASLNSTNVRLQDWPAASVPEGAFRTVPDALKNERVVLRPLVAGEPLLASNVSGANGRATLAALLPQGMRAISIAVNDVRGVSGFVLPGTLVDVLLTRQIDGGGAQNNDMRSDVVLKGVRVLAIDQLASDRQNEPKVARTATLAVSLRDAQRLAIAEKIGSLSLALRRLEDGVADVGSGTQLVTSRDVAGPRIAIPARQAAAAGIAAQSYRAESYRAESYRAGGIMPPALPSIGGAAAITPVRAGPILTVVRGVEPTDYPVGQALGR</sequence>
<dbReference type="RefSeq" id="WP_379509406.1">
    <property type="nucleotide sequence ID" value="NZ_JBHRTQ010000007.1"/>
</dbReference>
<reference evidence="3" key="1">
    <citation type="journal article" date="2019" name="Int. J. Syst. Evol. Microbiol.">
        <title>The Global Catalogue of Microorganisms (GCM) 10K type strain sequencing project: providing services to taxonomists for standard genome sequencing and annotation.</title>
        <authorList>
            <consortium name="The Broad Institute Genomics Platform"/>
            <consortium name="The Broad Institute Genome Sequencing Center for Infectious Disease"/>
            <person name="Wu L."/>
            <person name="Ma J."/>
        </authorList>
    </citation>
    <scope>NUCLEOTIDE SEQUENCE [LARGE SCALE GENOMIC DNA]</scope>
    <source>
        <strain evidence="3">KCTC 42984</strain>
    </source>
</reference>
<gene>
    <name evidence="2" type="primary">cpaB</name>
    <name evidence="2" type="ORF">ACFOD9_07205</name>
</gene>
<dbReference type="Proteomes" id="UP001595604">
    <property type="component" value="Unassembled WGS sequence"/>
</dbReference>
<dbReference type="InterPro" id="IPR031571">
    <property type="entry name" value="RcpC_dom"/>
</dbReference>
<dbReference type="EMBL" id="JBHRTQ010000007">
    <property type="protein sequence ID" value="MFC3174031.1"/>
    <property type="molecule type" value="Genomic_DNA"/>
</dbReference>
<evidence type="ECO:0000313" key="3">
    <source>
        <dbReference type="Proteomes" id="UP001595604"/>
    </source>
</evidence>
<keyword evidence="3" id="KW-1185">Reference proteome</keyword>
<feature type="domain" description="SAF" evidence="1">
    <location>
        <begin position="44"/>
        <end position="108"/>
    </location>
</feature>
<evidence type="ECO:0000259" key="1">
    <source>
        <dbReference type="SMART" id="SM00858"/>
    </source>
</evidence>
<dbReference type="InterPro" id="IPR013974">
    <property type="entry name" value="SAF"/>
</dbReference>
<protein>
    <submittedName>
        <fullName evidence="2">Flp pilus assembly protein CpaB</fullName>
    </submittedName>
</protein>
<dbReference type="SMART" id="SM00858">
    <property type="entry name" value="SAF"/>
    <property type="match status" value="1"/>
</dbReference>